<feature type="domain" description="HTH araC/xylS-type" evidence="4">
    <location>
        <begin position="159"/>
        <end position="246"/>
    </location>
</feature>
<evidence type="ECO:0000313" key="6">
    <source>
        <dbReference type="Proteomes" id="UP001235712"/>
    </source>
</evidence>
<organism evidence="5 6">
    <name type="scientific">Kineosporia succinea</name>
    <dbReference type="NCBI Taxonomy" id="84632"/>
    <lineage>
        <taxon>Bacteria</taxon>
        <taxon>Bacillati</taxon>
        <taxon>Actinomycetota</taxon>
        <taxon>Actinomycetes</taxon>
        <taxon>Kineosporiales</taxon>
        <taxon>Kineosporiaceae</taxon>
        <taxon>Kineosporia</taxon>
    </lineage>
</organism>
<dbReference type="Pfam" id="PF12833">
    <property type="entry name" value="HTH_18"/>
    <property type="match status" value="1"/>
</dbReference>
<keyword evidence="3" id="KW-0804">Transcription</keyword>
<proteinExistence type="predicted"/>
<gene>
    <name evidence="5" type="ORF">J2S57_003431</name>
</gene>
<dbReference type="Gene3D" id="1.10.10.60">
    <property type="entry name" value="Homeodomain-like"/>
    <property type="match status" value="1"/>
</dbReference>
<keyword evidence="2" id="KW-0238">DNA-binding</keyword>
<dbReference type="SMART" id="SM00342">
    <property type="entry name" value="HTH_ARAC"/>
    <property type="match status" value="1"/>
</dbReference>
<name>A0ABT9P4S0_9ACTN</name>
<dbReference type="PROSITE" id="PS01124">
    <property type="entry name" value="HTH_ARAC_FAMILY_2"/>
    <property type="match status" value="1"/>
</dbReference>
<dbReference type="InterPro" id="IPR018060">
    <property type="entry name" value="HTH_AraC"/>
</dbReference>
<evidence type="ECO:0000256" key="1">
    <source>
        <dbReference type="ARBA" id="ARBA00023015"/>
    </source>
</evidence>
<comment type="caution">
    <text evidence="5">The sequence shown here is derived from an EMBL/GenBank/DDBJ whole genome shotgun (WGS) entry which is preliminary data.</text>
</comment>
<keyword evidence="6" id="KW-1185">Reference proteome</keyword>
<evidence type="ECO:0000259" key="4">
    <source>
        <dbReference type="PROSITE" id="PS01124"/>
    </source>
</evidence>
<protein>
    <submittedName>
        <fullName evidence="5">AraC-like DNA-binding protein</fullName>
    </submittedName>
</protein>
<dbReference type="PANTHER" id="PTHR46796">
    <property type="entry name" value="HTH-TYPE TRANSCRIPTIONAL ACTIVATOR RHAS-RELATED"/>
    <property type="match status" value="1"/>
</dbReference>
<evidence type="ECO:0000313" key="5">
    <source>
        <dbReference type="EMBL" id="MDP9827682.1"/>
    </source>
</evidence>
<dbReference type="Proteomes" id="UP001235712">
    <property type="component" value="Unassembled WGS sequence"/>
</dbReference>
<reference evidence="5 6" key="1">
    <citation type="submission" date="2023-07" db="EMBL/GenBank/DDBJ databases">
        <title>Sequencing the genomes of 1000 actinobacteria strains.</title>
        <authorList>
            <person name="Klenk H.-P."/>
        </authorList>
    </citation>
    <scope>NUCLEOTIDE SEQUENCE [LARGE SCALE GENOMIC DNA]</scope>
    <source>
        <strain evidence="5 6">DSM 44388</strain>
    </source>
</reference>
<dbReference type="EMBL" id="JAUSQZ010000001">
    <property type="protein sequence ID" value="MDP9827682.1"/>
    <property type="molecule type" value="Genomic_DNA"/>
</dbReference>
<evidence type="ECO:0000256" key="3">
    <source>
        <dbReference type="ARBA" id="ARBA00023163"/>
    </source>
</evidence>
<dbReference type="PANTHER" id="PTHR46796:SF15">
    <property type="entry name" value="BLL1074 PROTEIN"/>
    <property type="match status" value="1"/>
</dbReference>
<dbReference type="InterPro" id="IPR050204">
    <property type="entry name" value="AraC_XylS_family_regulators"/>
</dbReference>
<accession>A0ABT9P4S0</accession>
<keyword evidence="1" id="KW-0805">Transcription regulation</keyword>
<sequence length="246" mass="26021">MTYAERPAARDGVVLWRSVSEAAQPSLILPDGCLDLLWDGSRLIVAGPDTVARTHVPGALPEDAPVAPSAPVPLGATRFTALRFGAATGPAALGVAASDVVDRLVPLEDLWGTRRTRELAERVAAAETRTRGGAAHALESWLRSAPEPADPLGRRVFGMARAGVPVAEMADRAGFSARQLQRRSQELFGYGAGHLLRVLRLQRALARARAGVPLARAAADAGYCDQAHLSRETKSLTGTTPRTLLS</sequence>
<evidence type="ECO:0000256" key="2">
    <source>
        <dbReference type="ARBA" id="ARBA00023125"/>
    </source>
</evidence>
<dbReference type="RefSeq" id="WP_307244043.1">
    <property type="nucleotide sequence ID" value="NZ_JAUSQZ010000001.1"/>
</dbReference>